<evidence type="ECO:0000256" key="4">
    <source>
        <dbReference type="ARBA" id="ARBA00023159"/>
    </source>
</evidence>
<dbReference type="SUPFAM" id="SSF46689">
    <property type="entry name" value="Homeodomain-like"/>
    <property type="match status" value="2"/>
</dbReference>
<keyword evidence="2" id="KW-0805">Transcription regulation</keyword>
<keyword evidence="1" id="KW-0678">Repressor</keyword>
<name>A0A3G2I180_9BURK</name>
<evidence type="ECO:0000256" key="3">
    <source>
        <dbReference type="ARBA" id="ARBA00023125"/>
    </source>
</evidence>
<dbReference type="GeneID" id="96868667"/>
<keyword evidence="10" id="KW-1185">Reference proteome</keyword>
<accession>A0A3R9A1P1</accession>
<feature type="domain" description="HTH araC/xylS-type" evidence="6">
    <location>
        <begin position="177"/>
        <end position="254"/>
    </location>
</feature>
<evidence type="ECO:0000259" key="6">
    <source>
        <dbReference type="PROSITE" id="PS01124"/>
    </source>
</evidence>
<dbReference type="GO" id="GO:0003700">
    <property type="term" value="F:DNA-binding transcription factor activity"/>
    <property type="evidence" value="ECO:0007669"/>
    <property type="project" value="InterPro"/>
</dbReference>
<sequence length="255" mass="28300">MHNVRLDSVDATPRPLLAIGTDYAPGTLLDFHVHRRAQMLYAMTGLMEVETDDGAWVIPPYSGVWIPAGKRHRVRMQSASTRSLYIEPEAAPRRSTHCEVLVITPLLHHLLLASLALPALYEENGRDGALAQLLLHEVGLAHTMPLFAPIPQDCSLAALCKAFLGQPNIQSTPEQWAKQLNKSLRSFTRLFRQQTGMSFSEWRQQACLLTALTKLSAGQSVTQIALDLGYDSASAFSTMFRRRLGQAPSNFIRVP</sequence>
<dbReference type="SUPFAM" id="SSF51182">
    <property type="entry name" value="RmlC-like cupins"/>
    <property type="match status" value="1"/>
</dbReference>
<dbReference type="PROSITE" id="PS01124">
    <property type="entry name" value="HTH_ARAC_FAMILY_2"/>
    <property type="match status" value="1"/>
</dbReference>
<reference evidence="8 10" key="2">
    <citation type="journal article" date="2022" name="Int. J. Syst. Evol. Microbiol.">
        <title>Characterization of Alcaligenes aquatilis as a novel member of heterotrophic nitrifier-aerobic denitrifier and its performance in treating piggery wastewater.</title>
        <authorList>
            <person name="Cao X."/>
            <person name="Zhao B."/>
            <person name="Wu Y."/>
            <person name="Huang J."/>
            <person name="Wang H."/>
            <person name="Sun X."/>
            <person name="Li S."/>
        </authorList>
    </citation>
    <scope>NUCLEOTIDE SEQUENCE [LARGE SCALE GENOMIC DNA]</scope>
    <source>
        <strain evidence="8 10">AS1</strain>
    </source>
</reference>
<dbReference type="GO" id="GO:0043565">
    <property type="term" value="F:sequence-specific DNA binding"/>
    <property type="evidence" value="ECO:0007669"/>
    <property type="project" value="InterPro"/>
</dbReference>
<dbReference type="PRINTS" id="PR00032">
    <property type="entry name" value="HTHARAC"/>
</dbReference>
<dbReference type="InterPro" id="IPR018060">
    <property type="entry name" value="HTH_AraC"/>
</dbReference>
<dbReference type="InterPro" id="IPR003313">
    <property type="entry name" value="AraC-bd"/>
</dbReference>
<evidence type="ECO:0000256" key="2">
    <source>
        <dbReference type="ARBA" id="ARBA00023015"/>
    </source>
</evidence>
<evidence type="ECO:0000256" key="5">
    <source>
        <dbReference type="ARBA" id="ARBA00023163"/>
    </source>
</evidence>
<gene>
    <name evidence="7" type="ORF">D3M96_08855</name>
    <name evidence="8" type="ORF">MTR80_06970</name>
</gene>
<evidence type="ECO:0000313" key="9">
    <source>
        <dbReference type="Proteomes" id="UP000268070"/>
    </source>
</evidence>
<dbReference type="InterPro" id="IPR020449">
    <property type="entry name" value="Tscrpt_reg_AraC-type_HTH"/>
</dbReference>
<dbReference type="Gene3D" id="2.60.120.10">
    <property type="entry name" value="Jelly Rolls"/>
    <property type="match status" value="1"/>
</dbReference>
<keyword evidence="5" id="KW-0804">Transcription</keyword>
<evidence type="ECO:0000313" key="7">
    <source>
        <dbReference type="EMBL" id="AYN22728.1"/>
    </source>
</evidence>
<dbReference type="InterPro" id="IPR014710">
    <property type="entry name" value="RmlC-like_jellyroll"/>
</dbReference>
<dbReference type="Gene3D" id="1.10.10.60">
    <property type="entry name" value="Homeodomain-like"/>
    <property type="match status" value="1"/>
</dbReference>
<dbReference type="FunFam" id="1.10.10.60:FF:000132">
    <property type="entry name" value="AraC family transcriptional regulator"/>
    <property type="match status" value="1"/>
</dbReference>
<dbReference type="PANTHER" id="PTHR11019:SF159">
    <property type="entry name" value="TRANSCRIPTIONAL REGULATOR-RELATED"/>
    <property type="match status" value="1"/>
</dbReference>
<dbReference type="EMBL" id="CP032153">
    <property type="protein sequence ID" value="AYN22728.1"/>
    <property type="molecule type" value="Genomic_DNA"/>
</dbReference>
<dbReference type="EMBL" id="CP094619">
    <property type="protein sequence ID" value="UQN37440.1"/>
    <property type="molecule type" value="Genomic_DNA"/>
</dbReference>
<proteinExistence type="predicted"/>
<dbReference type="AlphaFoldDB" id="A0A3G2I180"/>
<protein>
    <submittedName>
        <fullName evidence="7">AraC family transcriptional regulator</fullName>
    </submittedName>
    <submittedName>
        <fullName evidence="8">Helix-turn-helix transcriptional regulator</fullName>
    </submittedName>
</protein>
<keyword evidence="4" id="KW-0010">Activator</keyword>
<dbReference type="InterPro" id="IPR009057">
    <property type="entry name" value="Homeodomain-like_sf"/>
</dbReference>
<organism evidence="7 9">
    <name type="scientific">Alcaligenes aquatilis</name>
    <dbReference type="NCBI Taxonomy" id="323284"/>
    <lineage>
        <taxon>Bacteria</taxon>
        <taxon>Pseudomonadati</taxon>
        <taxon>Pseudomonadota</taxon>
        <taxon>Betaproteobacteria</taxon>
        <taxon>Burkholderiales</taxon>
        <taxon>Alcaligenaceae</taxon>
        <taxon>Alcaligenes</taxon>
    </lineage>
</organism>
<dbReference type="Pfam" id="PF12833">
    <property type="entry name" value="HTH_18"/>
    <property type="match status" value="1"/>
</dbReference>
<dbReference type="Pfam" id="PF02311">
    <property type="entry name" value="AraC_binding"/>
    <property type="match status" value="1"/>
</dbReference>
<evidence type="ECO:0000313" key="8">
    <source>
        <dbReference type="EMBL" id="UQN37440.1"/>
    </source>
</evidence>
<dbReference type="PANTHER" id="PTHR11019">
    <property type="entry name" value="HTH-TYPE TRANSCRIPTIONAL REGULATOR NIMR"/>
    <property type="match status" value="1"/>
</dbReference>
<dbReference type="SMART" id="SM00342">
    <property type="entry name" value="HTH_ARAC"/>
    <property type="match status" value="1"/>
</dbReference>
<evidence type="ECO:0000256" key="1">
    <source>
        <dbReference type="ARBA" id="ARBA00022491"/>
    </source>
</evidence>
<evidence type="ECO:0000313" key="10">
    <source>
        <dbReference type="Proteomes" id="UP000831759"/>
    </source>
</evidence>
<accession>A0A3G2I180</accession>
<keyword evidence="3" id="KW-0238">DNA-binding</keyword>
<reference evidence="7 9" key="1">
    <citation type="submission" date="2018-09" db="EMBL/GenBank/DDBJ databases">
        <title>Complete genome sequence of the hydrocarbonoclastic bacterium Alcaligenes aquatilis QD168, isolated from a crude-oil polluted marine sediment of Central Chile.</title>
        <authorList>
            <person name="Duran R.E."/>
            <person name="Barra B."/>
            <person name="Salva-Serra F."/>
            <person name="Mendez V."/>
            <person name="Moore E.R.B."/>
            <person name="Seeger M."/>
        </authorList>
    </citation>
    <scope>NUCLEOTIDE SEQUENCE [LARGE SCALE GENOMIC DNA]</scope>
    <source>
        <strain evidence="7 9">QD168</strain>
    </source>
</reference>
<dbReference type="Proteomes" id="UP000268070">
    <property type="component" value="Chromosome"/>
</dbReference>
<dbReference type="CDD" id="cd06124">
    <property type="entry name" value="cupin_NimR-like_N"/>
    <property type="match status" value="1"/>
</dbReference>
<dbReference type="RefSeq" id="WP_121740096.1">
    <property type="nucleotide sequence ID" value="NZ_CP032153.1"/>
</dbReference>
<dbReference type="OrthoDB" id="2536004at2"/>
<dbReference type="Proteomes" id="UP000831759">
    <property type="component" value="Chromosome"/>
</dbReference>
<dbReference type="InterPro" id="IPR011051">
    <property type="entry name" value="RmlC_Cupin_sf"/>
</dbReference>
<dbReference type="KEGG" id="aaqu:D3M96_08855"/>